<dbReference type="InterPro" id="IPR015943">
    <property type="entry name" value="WD40/YVTN_repeat-like_dom_sf"/>
</dbReference>
<feature type="domain" description="Pre-mRNA processing factor 4 (PRP4)-like" evidence="4">
    <location>
        <begin position="33"/>
        <end position="84"/>
    </location>
</feature>
<name>A0AAF0J9I3_9BASI</name>
<dbReference type="PROSITE" id="PS50294">
    <property type="entry name" value="WD_REPEATS_REGION"/>
    <property type="match status" value="3"/>
</dbReference>
<organism evidence="5 6">
    <name type="scientific">Malassezia japonica</name>
    <dbReference type="NCBI Taxonomy" id="223818"/>
    <lineage>
        <taxon>Eukaryota</taxon>
        <taxon>Fungi</taxon>
        <taxon>Dikarya</taxon>
        <taxon>Basidiomycota</taxon>
        <taxon>Ustilaginomycotina</taxon>
        <taxon>Malasseziomycetes</taxon>
        <taxon>Malasseziales</taxon>
        <taxon>Malasseziaceae</taxon>
        <taxon>Malassezia</taxon>
    </lineage>
</organism>
<dbReference type="PROSITE" id="PS00678">
    <property type="entry name" value="WD_REPEATS_1"/>
    <property type="match status" value="1"/>
</dbReference>
<dbReference type="PROSITE" id="PS50082">
    <property type="entry name" value="WD_REPEATS_2"/>
    <property type="match status" value="5"/>
</dbReference>
<dbReference type="SUPFAM" id="SSF158230">
    <property type="entry name" value="PRP4-like"/>
    <property type="match status" value="1"/>
</dbReference>
<feature type="repeat" description="WD" evidence="3">
    <location>
        <begin position="152"/>
        <end position="193"/>
    </location>
</feature>
<gene>
    <name evidence="5" type="ORF">MJAP1_001138</name>
</gene>
<dbReference type="InterPro" id="IPR014906">
    <property type="entry name" value="PRP4-like"/>
</dbReference>
<dbReference type="Proteomes" id="UP001217754">
    <property type="component" value="Chromosome 2"/>
</dbReference>
<dbReference type="PRINTS" id="PR00320">
    <property type="entry name" value="GPROTEINBRPT"/>
</dbReference>
<reference evidence="5" key="1">
    <citation type="submission" date="2023-03" db="EMBL/GenBank/DDBJ databases">
        <title>Mating type loci evolution in Malassezia.</title>
        <authorList>
            <person name="Coelho M.A."/>
        </authorList>
    </citation>
    <scope>NUCLEOTIDE SEQUENCE</scope>
    <source>
        <strain evidence="5">CBS 9431</strain>
    </source>
</reference>
<proteinExistence type="predicted"/>
<feature type="repeat" description="WD" evidence="3">
    <location>
        <begin position="300"/>
        <end position="341"/>
    </location>
</feature>
<feature type="repeat" description="WD" evidence="3">
    <location>
        <begin position="416"/>
        <end position="450"/>
    </location>
</feature>
<keyword evidence="6" id="KW-1185">Reference proteome</keyword>
<dbReference type="EMBL" id="CP119959">
    <property type="protein sequence ID" value="WFD38190.1"/>
    <property type="molecule type" value="Genomic_DNA"/>
</dbReference>
<evidence type="ECO:0000256" key="3">
    <source>
        <dbReference type="PROSITE-ProRule" id="PRU00221"/>
    </source>
</evidence>
<feature type="repeat" description="WD" evidence="3">
    <location>
        <begin position="194"/>
        <end position="243"/>
    </location>
</feature>
<protein>
    <recommendedName>
        <fullName evidence="4">Pre-mRNA processing factor 4 (PRP4)-like domain-containing protein</fullName>
    </recommendedName>
</protein>
<evidence type="ECO:0000313" key="6">
    <source>
        <dbReference type="Proteomes" id="UP001217754"/>
    </source>
</evidence>
<dbReference type="SMART" id="SM00500">
    <property type="entry name" value="SFM"/>
    <property type="match status" value="1"/>
</dbReference>
<dbReference type="AlphaFoldDB" id="A0AAF0J9I3"/>
<dbReference type="SMART" id="SM00320">
    <property type="entry name" value="WD40"/>
    <property type="match status" value="6"/>
</dbReference>
<dbReference type="InterPro" id="IPR036285">
    <property type="entry name" value="PRP4-like_sf"/>
</dbReference>
<dbReference type="Gene3D" id="2.130.10.10">
    <property type="entry name" value="YVTN repeat-like/Quinoprotein amine dehydrogenase"/>
    <property type="match status" value="3"/>
</dbReference>
<dbReference type="Gene3D" id="4.10.280.110">
    <property type="entry name" value="Pre-mRNA processing factor 4 domain"/>
    <property type="match status" value="1"/>
</dbReference>
<keyword evidence="1 3" id="KW-0853">WD repeat</keyword>
<dbReference type="InterPro" id="IPR001680">
    <property type="entry name" value="WD40_rpt"/>
</dbReference>
<evidence type="ECO:0000256" key="1">
    <source>
        <dbReference type="ARBA" id="ARBA00022574"/>
    </source>
</evidence>
<dbReference type="PANTHER" id="PTHR19846">
    <property type="entry name" value="WD40 REPEAT PROTEIN"/>
    <property type="match status" value="1"/>
</dbReference>
<dbReference type="GO" id="GO:0030621">
    <property type="term" value="F:U4 snRNA binding"/>
    <property type="evidence" value="ECO:0007669"/>
    <property type="project" value="TreeGrafter"/>
</dbReference>
<dbReference type="InterPro" id="IPR019775">
    <property type="entry name" value="WD40_repeat_CS"/>
</dbReference>
<dbReference type="GO" id="GO:0000398">
    <property type="term" value="P:mRNA splicing, via spliceosome"/>
    <property type="evidence" value="ECO:0007669"/>
    <property type="project" value="TreeGrafter"/>
</dbReference>
<dbReference type="GO" id="GO:0017070">
    <property type="term" value="F:U6 snRNA binding"/>
    <property type="evidence" value="ECO:0007669"/>
    <property type="project" value="TreeGrafter"/>
</dbReference>
<keyword evidence="2" id="KW-0677">Repeat</keyword>
<dbReference type="GeneID" id="85224787"/>
<evidence type="ECO:0000259" key="4">
    <source>
        <dbReference type="SMART" id="SM00500"/>
    </source>
</evidence>
<dbReference type="InterPro" id="IPR020472">
    <property type="entry name" value="WD40_PAC1"/>
</dbReference>
<dbReference type="SUPFAM" id="SSF50978">
    <property type="entry name" value="WD40 repeat-like"/>
    <property type="match status" value="1"/>
</dbReference>
<sequence>MAEAGIAYEDLGDVATNAMLDQRKSARRVAVPTDDRDVRLRLREYGEPMTLFAEREPDRRARLLQVIMENGGQPAKGAIVEESDSDEEEEFYTEGSAELLDARRRIAEYSLSRAKERVARQRQEATVPLADVAAVRKAVLEPLKHYTSLGSQIGGERPISAVRFAPNAQLLATGSWSGKAAVWDVPSATQRQLFAAHEDRVTGLAWHPQATLTQSASAVNLATGGGDNDVCLWSLESASFDGTWRLWDVERGAELLLQEGHSKEVYGIDFQCDGALVASGGLDAIGRVWDTRTGRTAMVLDGHAREILSLAFAPNGYQVATASGDDTVRIWDLRKLSSVYTIPAHRSSVADVRFYQAADEALPVPRPWAAMDEDADVRAAPPPPRIPRSGMYMATAGYDGLVKLWSADDWQLVASLSGDSGKVMSVDISSDGQYLASGEWARTFKLWGQL</sequence>
<evidence type="ECO:0000256" key="2">
    <source>
        <dbReference type="ARBA" id="ARBA00022737"/>
    </source>
</evidence>
<dbReference type="CDD" id="cd00200">
    <property type="entry name" value="WD40"/>
    <property type="match status" value="1"/>
</dbReference>
<feature type="repeat" description="WD" evidence="3">
    <location>
        <begin position="258"/>
        <end position="299"/>
    </location>
</feature>
<dbReference type="RefSeq" id="XP_060121087.1">
    <property type="nucleotide sequence ID" value="XM_060265104.1"/>
</dbReference>
<dbReference type="GO" id="GO:0046540">
    <property type="term" value="C:U4/U6 x U5 tri-snRNP complex"/>
    <property type="evidence" value="ECO:0007669"/>
    <property type="project" value="TreeGrafter"/>
</dbReference>
<dbReference type="Pfam" id="PF08799">
    <property type="entry name" value="PRP4"/>
    <property type="match status" value="1"/>
</dbReference>
<accession>A0AAF0J9I3</accession>
<dbReference type="FunFam" id="2.130.10.10:FF:000443">
    <property type="entry name" value="U4/U6 small nuclear ribonucleoprotein Prp4"/>
    <property type="match status" value="1"/>
</dbReference>
<evidence type="ECO:0000313" key="5">
    <source>
        <dbReference type="EMBL" id="WFD38190.1"/>
    </source>
</evidence>
<dbReference type="InterPro" id="IPR036322">
    <property type="entry name" value="WD40_repeat_dom_sf"/>
</dbReference>
<dbReference type="Pfam" id="PF00400">
    <property type="entry name" value="WD40"/>
    <property type="match status" value="6"/>
</dbReference>
<dbReference type="PANTHER" id="PTHR19846:SF0">
    <property type="entry name" value="PRE-MRNA PROCESSING FACTOR 4"/>
    <property type="match status" value="1"/>
</dbReference>